<evidence type="ECO:0000259" key="1">
    <source>
        <dbReference type="Pfam" id="PF08241"/>
    </source>
</evidence>
<dbReference type="Proteomes" id="UP000234341">
    <property type="component" value="Unassembled WGS sequence"/>
</dbReference>
<evidence type="ECO:0000313" key="2">
    <source>
        <dbReference type="EMBL" id="PLQ00959.1"/>
    </source>
</evidence>
<dbReference type="Gene3D" id="3.40.50.150">
    <property type="entry name" value="Vaccinia Virus protein VP39"/>
    <property type="match status" value="1"/>
</dbReference>
<dbReference type="InterPro" id="IPR050508">
    <property type="entry name" value="Methyltransf_Superfamily"/>
</dbReference>
<proteinExistence type="predicted"/>
<dbReference type="Pfam" id="PF08241">
    <property type="entry name" value="Methyltransf_11"/>
    <property type="match status" value="1"/>
</dbReference>
<keyword evidence="2" id="KW-0808">Transferase</keyword>
<sequence length="313" mass="34438">MPVAPPLPRHEEHDGLRDDYLQRLQPYLRAGAVVQPGWFPRATIRYTRGMRANAHYFSQPKWMDDWLANVHRYAQWRERWLAVTGPLDGKVLVDVGCGPGNVLATLGGTPQVAIGVDVAEGSLQRAAVVGYVPLQADAHDMPLATGIADIVAINGSLHHCDDMAAVLAEAARLVKPGGVLITDHDPQFTAWNFRGLAMLMWRLRVPIYRWLKRGGHAAADNEQYWALATELHHRPGDGVTEALLRGVLEPRGWHVRVLPHNHFVGAEVFEGQIGPSPLKMRMAQRLSGIRPGTPQAAMSLFCVARAPDQAAGN</sequence>
<keyword evidence="2" id="KW-0489">Methyltransferase</keyword>
<dbReference type="PANTHER" id="PTHR42912">
    <property type="entry name" value="METHYLTRANSFERASE"/>
    <property type="match status" value="1"/>
</dbReference>
<dbReference type="OrthoDB" id="9760689at2"/>
<evidence type="ECO:0000313" key="3">
    <source>
        <dbReference type="Proteomes" id="UP000234341"/>
    </source>
</evidence>
<dbReference type="GO" id="GO:0032259">
    <property type="term" value="P:methylation"/>
    <property type="evidence" value="ECO:0007669"/>
    <property type="project" value="UniProtKB-KW"/>
</dbReference>
<name>A0A2N5CFE5_9BURK</name>
<accession>A0A2N5CFE5</accession>
<gene>
    <name evidence="2" type="ORF">CYJ10_08675</name>
</gene>
<dbReference type="InterPro" id="IPR013216">
    <property type="entry name" value="Methyltransf_11"/>
</dbReference>
<dbReference type="EMBL" id="PJRP01000003">
    <property type="protein sequence ID" value="PLQ00959.1"/>
    <property type="molecule type" value="Genomic_DNA"/>
</dbReference>
<dbReference type="AlphaFoldDB" id="A0A2N5CFE5"/>
<dbReference type="InterPro" id="IPR029063">
    <property type="entry name" value="SAM-dependent_MTases_sf"/>
</dbReference>
<protein>
    <submittedName>
        <fullName evidence="2">SAM-dependent methyltransferase</fullName>
    </submittedName>
</protein>
<dbReference type="GO" id="GO:0008757">
    <property type="term" value="F:S-adenosylmethionine-dependent methyltransferase activity"/>
    <property type="evidence" value="ECO:0007669"/>
    <property type="project" value="InterPro"/>
</dbReference>
<dbReference type="SUPFAM" id="SSF53335">
    <property type="entry name" value="S-adenosyl-L-methionine-dependent methyltransferases"/>
    <property type="match status" value="1"/>
</dbReference>
<feature type="domain" description="Methyltransferase type 11" evidence="1">
    <location>
        <begin position="93"/>
        <end position="181"/>
    </location>
</feature>
<organism evidence="2 3">
    <name type="scientific">Cupriavidus pauculus</name>
    <dbReference type="NCBI Taxonomy" id="82633"/>
    <lineage>
        <taxon>Bacteria</taxon>
        <taxon>Pseudomonadati</taxon>
        <taxon>Pseudomonadota</taxon>
        <taxon>Betaproteobacteria</taxon>
        <taxon>Burkholderiales</taxon>
        <taxon>Burkholderiaceae</taxon>
        <taxon>Cupriavidus</taxon>
    </lineage>
</organism>
<comment type="caution">
    <text evidence="2">The sequence shown here is derived from an EMBL/GenBank/DDBJ whole genome shotgun (WGS) entry which is preliminary data.</text>
</comment>
<dbReference type="CDD" id="cd02440">
    <property type="entry name" value="AdoMet_MTases"/>
    <property type="match status" value="1"/>
</dbReference>
<reference evidence="2 3" key="1">
    <citation type="submission" date="2017-12" db="EMBL/GenBank/DDBJ databases">
        <title>Genome sequence of the active heterotrophic nitrifier-denitrifier, Cupriavidus pauculus UM1.</title>
        <authorList>
            <person name="Putonti C."/>
            <person name="Castignetti D."/>
        </authorList>
    </citation>
    <scope>NUCLEOTIDE SEQUENCE [LARGE SCALE GENOMIC DNA]</scope>
    <source>
        <strain evidence="2 3">UM1</strain>
    </source>
</reference>